<proteinExistence type="predicted"/>
<evidence type="ECO:0000313" key="1">
    <source>
        <dbReference type="EMBL" id="CAD8050624.1"/>
    </source>
</evidence>
<dbReference type="EMBL" id="CAJJDN010000005">
    <property type="protein sequence ID" value="CAD8050624.1"/>
    <property type="molecule type" value="Genomic_DNA"/>
</dbReference>
<gene>
    <name evidence="1" type="ORF">PSON_ATCC_30995.1.T0050111</name>
</gene>
<comment type="caution">
    <text evidence="1">The sequence shown here is derived from an EMBL/GenBank/DDBJ whole genome shotgun (WGS) entry which is preliminary data.</text>
</comment>
<name>A0A8S1KIC5_9CILI</name>
<accession>A0A8S1KIC5</accession>
<sequence>MKSNQFERIKTEINDVNNGNQSASKRYYLNSNSKSTERTKQIKKSNENVLNLINMWHEHRQSLSINPINPTDIQKQQTHISVHTLQENQINQINSSNNFKLTPKKNDMTEVYFSTSDHNDKIPLSKLSKSNSPFETFIKQSLSEYINLLDPTNKILQSQKENKRINSKTKQSDQKLKKTKEYLAAITLLQNVQKTVQQLYKNQDLAKANDIDKKIQQLIFQIDKDFR</sequence>
<evidence type="ECO:0000313" key="2">
    <source>
        <dbReference type="Proteomes" id="UP000692954"/>
    </source>
</evidence>
<organism evidence="1 2">
    <name type="scientific">Paramecium sonneborni</name>
    <dbReference type="NCBI Taxonomy" id="65129"/>
    <lineage>
        <taxon>Eukaryota</taxon>
        <taxon>Sar</taxon>
        <taxon>Alveolata</taxon>
        <taxon>Ciliophora</taxon>
        <taxon>Intramacronucleata</taxon>
        <taxon>Oligohymenophorea</taxon>
        <taxon>Peniculida</taxon>
        <taxon>Parameciidae</taxon>
        <taxon>Paramecium</taxon>
    </lineage>
</organism>
<dbReference type="Proteomes" id="UP000692954">
    <property type="component" value="Unassembled WGS sequence"/>
</dbReference>
<dbReference type="AlphaFoldDB" id="A0A8S1KIC5"/>
<dbReference type="OrthoDB" id="298473at2759"/>
<keyword evidence="2" id="KW-1185">Reference proteome</keyword>
<reference evidence="1" key="1">
    <citation type="submission" date="2021-01" db="EMBL/GenBank/DDBJ databases">
        <authorList>
            <consortium name="Genoscope - CEA"/>
            <person name="William W."/>
        </authorList>
    </citation>
    <scope>NUCLEOTIDE SEQUENCE</scope>
</reference>
<protein>
    <submittedName>
        <fullName evidence="1">Uncharacterized protein</fullName>
    </submittedName>
</protein>